<organism evidence="1 2">
    <name type="scientific">Holotrichia oblita</name>
    <name type="common">Chafer beetle</name>
    <dbReference type="NCBI Taxonomy" id="644536"/>
    <lineage>
        <taxon>Eukaryota</taxon>
        <taxon>Metazoa</taxon>
        <taxon>Ecdysozoa</taxon>
        <taxon>Arthropoda</taxon>
        <taxon>Hexapoda</taxon>
        <taxon>Insecta</taxon>
        <taxon>Pterygota</taxon>
        <taxon>Neoptera</taxon>
        <taxon>Endopterygota</taxon>
        <taxon>Coleoptera</taxon>
        <taxon>Polyphaga</taxon>
        <taxon>Scarabaeiformia</taxon>
        <taxon>Scarabaeidae</taxon>
        <taxon>Melolonthinae</taxon>
        <taxon>Holotrichia</taxon>
    </lineage>
</organism>
<dbReference type="Proteomes" id="UP001056778">
    <property type="component" value="Chromosome 6"/>
</dbReference>
<evidence type="ECO:0000313" key="1">
    <source>
        <dbReference type="EMBL" id="KAI4459956.1"/>
    </source>
</evidence>
<sequence length="481" mass="56196">MYGKENVKKGTVLLREQPFIYVLNSSLRTQHCDYCFKKGELLKCSNCQYVYYCGKVCQKEGWLLHKGECNSLRQVAPRMVPDAARLMARLIRKLNKGGDGIRAYYTRDRFRMFKDLMSHYGDLKSDERRLEHFMSLCGVLKEFLKDIMLPNSVELLGIYGRMCINSFNIIDSEMKTLGTGIYLAASIIDHSCEPTAVAIFNGITLYIRSLCDMDFVDWSKVNISYIDVLNTPKDRQDELEKQYYFLCKCPRCIDDSILEIMTAAVCQNTKCDGYVNMCNVSAKDVVKCNKCYTQLDEEFINKYLEVTEMNEMHIRSMNNLNSKNETTDLDVCKICLEKSKGILYKLNIQQIKLLDSSFECSIDLQQWENAKNYGTQLLEGYLYIIQEQNEFCVEYMRYLHQNNLHFSFRFYYKDYHPLLGLLYMKLSKVYNLFAEEKEAKKYLTSAFNILKITHGVESPIFRNEIKPLMEQLSVPRTLNGY</sequence>
<protein>
    <submittedName>
        <fullName evidence="1">Histone-lysine n-methyltransferase smyd</fullName>
    </submittedName>
</protein>
<dbReference type="EMBL" id="CM043020">
    <property type="protein sequence ID" value="KAI4459956.1"/>
    <property type="molecule type" value="Genomic_DNA"/>
</dbReference>
<keyword evidence="2" id="KW-1185">Reference proteome</keyword>
<proteinExistence type="predicted"/>
<evidence type="ECO:0000313" key="2">
    <source>
        <dbReference type="Proteomes" id="UP001056778"/>
    </source>
</evidence>
<comment type="caution">
    <text evidence="1">The sequence shown here is derived from an EMBL/GenBank/DDBJ whole genome shotgun (WGS) entry which is preliminary data.</text>
</comment>
<reference evidence="1" key="1">
    <citation type="submission" date="2022-04" db="EMBL/GenBank/DDBJ databases">
        <title>Chromosome-scale genome assembly of Holotrichia oblita Faldermann.</title>
        <authorList>
            <person name="Rongchong L."/>
        </authorList>
    </citation>
    <scope>NUCLEOTIDE SEQUENCE</scope>
    <source>
        <strain evidence="1">81SQS9</strain>
    </source>
</reference>
<name>A0ACB9SZH3_HOLOL</name>
<accession>A0ACB9SZH3</accession>
<gene>
    <name evidence="1" type="ORF">MML48_6g00010888</name>
</gene>